<keyword evidence="3" id="KW-1185">Reference proteome</keyword>
<dbReference type="InParanoid" id="A0A165EG45"/>
<sequence>MRTSDSDRGQLRTLICADAKGRRTSFVCAEQTFLFSTCARSIATCIPAGMAMRCCIRLCRGPKLEAKAKLAHASREDVEKVCEIFGDLYSAMAAARRGGSRTRNVDEQFTKKESSKPRSLVASSRATLSLATRHSAQSRETSTARVSKAHINCGARRMEAAHNSARQGRST</sequence>
<dbReference type="EMBL" id="KV427621">
    <property type="protein sequence ID" value="KZT06987.1"/>
    <property type="molecule type" value="Genomic_DNA"/>
</dbReference>
<accession>A0A165EG45</accession>
<evidence type="ECO:0000313" key="3">
    <source>
        <dbReference type="Proteomes" id="UP000076871"/>
    </source>
</evidence>
<feature type="region of interest" description="Disordered" evidence="1">
    <location>
        <begin position="100"/>
        <end position="147"/>
    </location>
</feature>
<gene>
    <name evidence="2" type="ORF">LAESUDRAFT_126944</name>
</gene>
<proteinExistence type="predicted"/>
<dbReference type="GeneID" id="63818305"/>
<feature type="compositionally biased region" description="Basic and acidic residues" evidence="1">
    <location>
        <begin position="103"/>
        <end position="116"/>
    </location>
</feature>
<feature type="compositionally biased region" description="Polar residues" evidence="1">
    <location>
        <begin position="121"/>
        <end position="145"/>
    </location>
</feature>
<organism evidence="2 3">
    <name type="scientific">Laetiporus sulphureus 93-53</name>
    <dbReference type="NCBI Taxonomy" id="1314785"/>
    <lineage>
        <taxon>Eukaryota</taxon>
        <taxon>Fungi</taxon>
        <taxon>Dikarya</taxon>
        <taxon>Basidiomycota</taxon>
        <taxon>Agaricomycotina</taxon>
        <taxon>Agaricomycetes</taxon>
        <taxon>Polyporales</taxon>
        <taxon>Laetiporus</taxon>
    </lineage>
</organism>
<protein>
    <submittedName>
        <fullName evidence="2">Uncharacterized protein</fullName>
    </submittedName>
</protein>
<dbReference type="AlphaFoldDB" id="A0A165EG45"/>
<evidence type="ECO:0000256" key="1">
    <source>
        <dbReference type="SAM" id="MobiDB-lite"/>
    </source>
</evidence>
<dbReference type="RefSeq" id="XP_040764727.1">
    <property type="nucleotide sequence ID" value="XM_040901273.1"/>
</dbReference>
<reference evidence="2 3" key="1">
    <citation type="journal article" date="2016" name="Mol. Biol. Evol.">
        <title>Comparative Genomics of Early-Diverging Mushroom-Forming Fungi Provides Insights into the Origins of Lignocellulose Decay Capabilities.</title>
        <authorList>
            <person name="Nagy L.G."/>
            <person name="Riley R."/>
            <person name="Tritt A."/>
            <person name="Adam C."/>
            <person name="Daum C."/>
            <person name="Floudas D."/>
            <person name="Sun H."/>
            <person name="Yadav J.S."/>
            <person name="Pangilinan J."/>
            <person name="Larsson K.H."/>
            <person name="Matsuura K."/>
            <person name="Barry K."/>
            <person name="Labutti K."/>
            <person name="Kuo R."/>
            <person name="Ohm R.A."/>
            <person name="Bhattacharya S.S."/>
            <person name="Shirouzu T."/>
            <person name="Yoshinaga Y."/>
            <person name="Martin F.M."/>
            <person name="Grigoriev I.V."/>
            <person name="Hibbett D.S."/>
        </authorList>
    </citation>
    <scope>NUCLEOTIDE SEQUENCE [LARGE SCALE GENOMIC DNA]</scope>
    <source>
        <strain evidence="2 3">93-53</strain>
    </source>
</reference>
<dbReference type="Proteomes" id="UP000076871">
    <property type="component" value="Unassembled WGS sequence"/>
</dbReference>
<evidence type="ECO:0000313" key="2">
    <source>
        <dbReference type="EMBL" id="KZT06987.1"/>
    </source>
</evidence>
<name>A0A165EG45_9APHY</name>